<dbReference type="InterPro" id="IPR011004">
    <property type="entry name" value="Trimer_LpxA-like_sf"/>
</dbReference>
<dbReference type="EMBL" id="WKJH01000002">
    <property type="protein sequence ID" value="MRX63333.1"/>
    <property type="molecule type" value="Genomic_DNA"/>
</dbReference>
<keyword evidence="2 5" id="KW-0808">Transferase</keyword>
<keyword evidence="6" id="KW-1185">Reference proteome</keyword>
<protein>
    <submittedName>
        <fullName evidence="5">Acyltransferase</fullName>
    </submittedName>
</protein>
<dbReference type="InterPro" id="IPR018357">
    <property type="entry name" value="Hexapep_transf_CS"/>
</dbReference>
<evidence type="ECO:0000313" key="5">
    <source>
        <dbReference type="EMBL" id="MRX63333.1"/>
    </source>
</evidence>
<evidence type="ECO:0000256" key="3">
    <source>
        <dbReference type="ARBA" id="ARBA00022737"/>
    </source>
</evidence>
<dbReference type="InterPro" id="IPR051159">
    <property type="entry name" value="Hexapeptide_acetyltransf"/>
</dbReference>
<dbReference type="CDD" id="cd04647">
    <property type="entry name" value="LbH_MAT_like"/>
    <property type="match status" value="1"/>
</dbReference>
<dbReference type="PANTHER" id="PTHR23416:SF23">
    <property type="entry name" value="ACETYLTRANSFERASE C18B11.09C-RELATED"/>
    <property type="match status" value="1"/>
</dbReference>
<dbReference type="Proteomes" id="UP000443153">
    <property type="component" value="Unassembled WGS sequence"/>
</dbReference>
<keyword evidence="4 5" id="KW-0012">Acyltransferase</keyword>
<evidence type="ECO:0000256" key="2">
    <source>
        <dbReference type="ARBA" id="ARBA00022679"/>
    </source>
</evidence>
<sequence>MIKKAYSLFFKGLRKVYYIILSLLDKLRCQLLFYGNRVNHRDYKTKGLPYLMVARGGEFLIGENFRMNNTIASNPIGCAQPCMFFVDRNAKLIIGDHVSMSQSALVCHVGITIGDYVKIGGGVCIYDTDFHSLDAKIRRDSMADMANKKKLPVVIHDNVFIGAHSKILKGVTIGENSIIGASAVVTKDIPANEIWGGNPAKKIKSII</sequence>
<evidence type="ECO:0000313" key="6">
    <source>
        <dbReference type="Proteomes" id="UP000443153"/>
    </source>
</evidence>
<dbReference type="SUPFAM" id="SSF51161">
    <property type="entry name" value="Trimeric LpxA-like enzymes"/>
    <property type="match status" value="1"/>
</dbReference>
<dbReference type="Pfam" id="PF00132">
    <property type="entry name" value="Hexapep"/>
    <property type="match status" value="1"/>
</dbReference>
<dbReference type="OrthoDB" id="9814490at2"/>
<gene>
    <name evidence="5" type="ORF">GJ691_04035</name>
</gene>
<reference evidence="5 6" key="1">
    <citation type="submission" date="2019-11" db="EMBL/GenBank/DDBJ databases">
        <title>Maribacter lutea sp. nov., a marine bacterium isolated from intertidal sand.</title>
        <authorList>
            <person name="Liu A."/>
        </authorList>
    </citation>
    <scope>NUCLEOTIDE SEQUENCE [LARGE SCALE GENOMIC DNA]</scope>
    <source>
        <strain evidence="5 6">RZ05</strain>
    </source>
</reference>
<evidence type="ECO:0000256" key="4">
    <source>
        <dbReference type="ARBA" id="ARBA00023315"/>
    </source>
</evidence>
<comment type="similarity">
    <text evidence="1">Belongs to the transferase hexapeptide repeat family.</text>
</comment>
<dbReference type="Gene3D" id="2.160.10.10">
    <property type="entry name" value="Hexapeptide repeat proteins"/>
    <property type="match status" value="1"/>
</dbReference>
<evidence type="ECO:0000256" key="1">
    <source>
        <dbReference type="ARBA" id="ARBA00007274"/>
    </source>
</evidence>
<organism evidence="5 6">
    <name type="scientific">Maribacter luteus</name>
    <dbReference type="NCBI Taxonomy" id="2594478"/>
    <lineage>
        <taxon>Bacteria</taxon>
        <taxon>Pseudomonadati</taxon>
        <taxon>Bacteroidota</taxon>
        <taxon>Flavobacteriia</taxon>
        <taxon>Flavobacteriales</taxon>
        <taxon>Flavobacteriaceae</taxon>
        <taxon>Maribacter</taxon>
    </lineage>
</organism>
<dbReference type="GO" id="GO:0005829">
    <property type="term" value="C:cytosol"/>
    <property type="evidence" value="ECO:0007669"/>
    <property type="project" value="TreeGrafter"/>
</dbReference>
<dbReference type="AlphaFoldDB" id="A0A6I2MHN4"/>
<accession>A0A6I2MHN4</accession>
<name>A0A6I2MHN4_9FLAO</name>
<keyword evidence="3" id="KW-0677">Repeat</keyword>
<dbReference type="PROSITE" id="PS00101">
    <property type="entry name" value="HEXAPEP_TRANSFERASES"/>
    <property type="match status" value="1"/>
</dbReference>
<dbReference type="InterPro" id="IPR001451">
    <property type="entry name" value="Hexapep"/>
</dbReference>
<comment type="caution">
    <text evidence="5">The sequence shown here is derived from an EMBL/GenBank/DDBJ whole genome shotgun (WGS) entry which is preliminary data.</text>
</comment>
<dbReference type="GO" id="GO:0008374">
    <property type="term" value="F:O-acyltransferase activity"/>
    <property type="evidence" value="ECO:0007669"/>
    <property type="project" value="TreeGrafter"/>
</dbReference>
<dbReference type="PANTHER" id="PTHR23416">
    <property type="entry name" value="SIALIC ACID SYNTHASE-RELATED"/>
    <property type="match status" value="1"/>
</dbReference>
<dbReference type="RefSeq" id="WP_154364024.1">
    <property type="nucleotide sequence ID" value="NZ_WKJH01000002.1"/>
</dbReference>
<proteinExistence type="inferred from homology"/>